<gene>
    <name evidence="13" type="primary">TIMM17A_2</name>
    <name evidence="12" type="synonym">TIMM17A_1</name>
    <name evidence="12" type="ORF">FOZ62_022736</name>
    <name evidence="13" type="ORF">FOZ63_026467</name>
</gene>
<dbReference type="GO" id="GO:0005744">
    <property type="term" value="C:TIM23 mitochondrial import inner membrane translocase complex"/>
    <property type="evidence" value="ECO:0007669"/>
    <property type="project" value="TreeGrafter"/>
</dbReference>
<accession>A0A7J6RGG5</accession>
<feature type="transmembrane region" description="Helical" evidence="11">
    <location>
        <begin position="142"/>
        <end position="165"/>
    </location>
</feature>
<evidence type="ECO:0000256" key="4">
    <source>
        <dbReference type="ARBA" id="ARBA00022692"/>
    </source>
</evidence>
<name>A0A7J6RGG5_PEROL</name>
<evidence type="ECO:0000313" key="15">
    <source>
        <dbReference type="Proteomes" id="UP000574390"/>
    </source>
</evidence>
<feature type="transmembrane region" description="Helical" evidence="11">
    <location>
        <begin position="21"/>
        <end position="49"/>
    </location>
</feature>
<dbReference type="EMBL" id="JABANO010025890">
    <property type="protein sequence ID" value="KAF4719482.1"/>
    <property type="molecule type" value="Genomic_DNA"/>
</dbReference>
<feature type="transmembrane region" description="Helical" evidence="11">
    <location>
        <begin position="69"/>
        <end position="89"/>
    </location>
</feature>
<keyword evidence="10 11" id="KW-0472">Membrane</keyword>
<keyword evidence="4 11" id="KW-0812">Transmembrane</keyword>
<dbReference type="EMBL" id="JABANM010036923">
    <property type="protein sequence ID" value="KAF4686345.1"/>
    <property type="molecule type" value="Genomic_DNA"/>
</dbReference>
<comment type="subcellular location">
    <subcellularLocation>
        <location evidence="1">Mitochondrion inner membrane</location>
        <topology evidence="1">Multi-pass membrane protein</topology>
    </subcellularLocation>
</comment>
<evidence type="ECO:0000256" key="10">
    <source>
        <dbReference type="ARBA" id="ARBA00023136"/>
    </source>
</evidence>
<dbReference type="PANTHER" id="PTHR10485:SF0">
    <property type="entry name" value="AT05822P-RELATED"/>
    <property type="match status" value="1"/>
</dbReference>
<sequence>MRTTDMPPSKDVGQQAVALSWRLYLLITLLITTAISGTVNALLALAMYSGKKAAAARVWSFPNTLGGDLIITAIVTCIVTWVISPSLAMRDLVIGSPIRIKPSSFPKFPMSMPRWFTHRPLFVSYPHDRVARGVALLHQLRAGFVVGLAFAVFLAVPISIVLGVAEARAGGGAVWHRKTLVWVKALFGGLGAALCAHLSLWILINQHAFRVSSKTAESGYVSGGSEDLSEGVPLLKDKSNAAVDDTTFGEETVSEGSRSFFINAGVVSAPPSYMTREVRDSDRDAAREPCPDRIVEDLGGAFGMGCVGGFLWHFVKGARNSPRGERLHGALYSAKTRAPILGSSFAVWGGTFSAFDCSLQYIRQRDDHWNAIASGFLTGGVLAARGGWKTASKNAVVGGILLAIIEGVSALLMKSSSQTPR</sequence>
<organism evidence="13 14">
    <name type="scientific">Perkinsus olseni</name>
    <name type="common">Perkinsus atlanticus</name>
    <dbReference type="NCBI Taxonomy" id="32597"/>
    <lineage>
        <taxon>Eukaryota</taxon>
        <taxon>Sar</taxon>
        <taxon>Alveolata</taxon>
        <taxon>Perkinsozoa</taxon>
        <taxon>Perkinsea</taxon>
        <taxon>Perkinsida</taxon>
        <taxon>Perkinsidae</taxon>
        <taxon>Perkinsus</taxon>
    </lineage>
</organism>
<keyword evidence="3" id="KW-0813">Transport</keyword>
<keyword evidence="8" id="KW-0811">Translocation</keyword>
<dbReference type="Proteomes" id="UP000574390">
    <property type="component" value="Unassembled WGS sequence"/>
</dbReference>
<evidence type="ECO:0000256" key="1">
    <source>
        <dbReference type="ARBA" id="ARBA00004448"/>
    </source>
</evidence>
<dbReference type="AlphaFoldDB" id="A0A7J6RGG5"/>
<keyword evidence="6" id="KW-0653">Protein transport</keyword>
<feature type="transmembrane region" description="Helical" evidence="11">
    <location>
        <begin position="185"/>
        <end position="204"/>
    </location>
</feature>
<dbReference type="GO" id="GO:0008320">
    <property type="term" value="F:protein transmembrane transporter activity"/>
    <property type="evidence" value="ECO:0007669"/>
    <property type="project" value="TreeGrafter"/>
</dbReference>
<keyword evidence="9" id="KW-0496">Mitochondrion</keyword>
<protein>
    <submittedName>
        <fullName evidence="13">Mitochondrial import inner membrane translocase subunit Tim17-A</fullName>
    </submittedName>
</protein>
<evidence type="ECO:0000313" key="12">
    <source>
        <dbReference type="EMBL" id="KAF4686345.1"/>
    </source>
</evidence>
<keyword evidence="14" id="KW-1185">Reference proteome</keyword>
<evidence type="ECO:0000256" key="5">
    <source>
        <dbReference type="ARBA" id="ARBA00022792"/>
    </source>
</evidence>
<keyword evidence="5" id="KW-0999">Mitochondrion inner membrane</keyword>
<evidence type="ECO:0000256" key="6">
    <source>
        <dbReference type="ARBA" id="ARBA00022927"/>
    </source>
</evidence>
<dbReference type="GO" id="GO:0030150">
    <property type="term" value="P:protein import into mitochondrial matrix"/>
    <property type="evidence" value="ECO:0007669"/>
    <property type="project" value="TreeGrafter"/>
</dbReference>
<feature type="transmembrane region" description="Helical" evidence="11">
    <location>
        <begin position="394"/>
        <end position="413"/>
    </location>
</feature>
<evidence type="ECO:0000256" key="11">
    <source>
        <dbReference type="SAM" id="Phobius"/>
    </source>
</evidence>
<dbReference type="Pfam" id="PF02466">
    <property type="entry name" value="Tim17"/>
    <property type="match status" value="1"/>
</dbReference>
<evidence type="ECO:0000256" key="9">
    <source>
        <dbReference type="ARBA" id="ARBA00023128"/>
    </source>
</evidence>
<comment type="similarity">
    <text evidence="2">Belongs to the Tim17/Tim22/Tim23 family.</text>
</comment>
<dbReference type="Proteomes" id="UP000553632">
    <property type="component" value="Unassembled WGS sequence"/>
</dbReference>
<evidence type="ECO:0000256" key="7">
    <source>
        <dbReference type="ARBA" id="ARBA00022989"/>
    </source>
</evidence>
<reference evidence="14 15" key="1">
    <citation type="submission" date="2020-04" db="EMBL/GenBank/DDBJ databases">
        <title>Perkinsus olseni comparative genomics.</title>
        <authorList>
            <person name="Bogema D.R."/>
        </authorList>
    </citation>
    <scope>NUCLEOTIDE SEQUENCE [LARGE SCALE GENOMIC DNA]</scope>
    <source>
        <strain evidence="12">ATCC PRA-205</strain>
        <strain evidence="13 14">ATCC PRA-207</strain>
    </source>
</reference>
<evidence type="ECO:0000256" key="8">
    <source>
        <dbReference type="ARBA" id="ARBA00023010"/>
    </source>
</evidence>
<evidence type="ECO:0000313" key="14">
    <source>
        <dbReference type="Proteomes" id="UP000553632"/>
    </source>
</evidence>
<proteinExistence type="inferred from homology"/>
<keyword evidence="7 11" id="KW-1133">Transmembrane helix</keyword>
<evidence type="ECO:0000313" key="13">
    <source>
        <dbReference type="EMBL" id="KAF4719482.1"/>
    </source>
</evidence>
<dbReference type="PANTHER" id="PTHR10485">
    <property type="entry name" value="MITOCHONDRIAL IMPORT INNER MEMBRANE TRANSLOCASE SUBUNIT TIM-17"/>
    <property type="match status" value="1"/>
</dbReference>
<evidence type="ECO:0000256" key="3">
    <source>
        <dbReference type="ARBA" id="ARBA00022448"/>
    </source>
</evidence>
<comment type="caution">
    <text evidence="13">The sequence shown here is derived from an EMBL/GenBank/DDBJ whole genome shotgun (WGS) entry which is preliminary data.</text>
</comment>
<evidence type="ECO:0000256" key="2">
    <source>
        <dbReference type="ARBA" id="ARBA00008444"/>
    </source>
</evidence>